<comment type="catalytic activity">
    <reaction evidence="11 13">
        <text>(S)-2,3,4,5-tetrahydrodipicolinate + NADP(+) + H2O = (2S,4S)-4-hydroxy-2,3,4,5-tetrahydrodipicolinate + NADPH + H(+)</text>
        <dbReference type="Rhea" id="RHEA:35331"/>
        <dbReference type="ChEBI" id="CHEBI:15377"/>
        <dbReference type="ChEBI" id="CHEBI:15378"/>
        <dbReference type="ChEBI" id="CHEBI:16845"/>
        <dbReference type="ChEBI" id="CHEBI:57783"/>
        <dbReference type="ChEBI" id="CHEBI:58349"/>
        <dbReference type="ChEBI" id="CHEBI:67139"/>
        <dbReference type="EC" id="1.17.1.8"/>
    </reaction>
</comment>
<dbReference type="GO" id="GO:0005829">
    <property type="term" value="C:cytosol"/>
    <property type="evidence" value="ECO:0007669"/>
    <property type="project" value="TreeGrafter"/>
</dbReference>
<gene>
    <name evidence="13 16" type="primary">dapB</name>
    <name evidence="16" type="ORF">GCM10009069_07160</name>
</gene>
<comment type="function">
    <text evidence="13">Catalyzes the conversion of 4-hydroxy-tetrahydrodipicolinate (HTPA) to tetrahydrodipicolinate.</text>
</comment>
<keyword evidence="8 13" id="KW-0457">Lysine biosynthesis</keyword>
<feature type="domain" description="Dihydrodipicolinate reductase C-terminal" evidence="15">
    <location>
        <begin position="106"/>
        <end position="238"/>
    </location>
</feature>
<evidence type="ECO:0000256" key="3">
    <source>
        <dbReference type="ARBA" id="ARBA00022605"/>
    </source>
</evidence>
<evidence type="ECO:0000256" key="10">
    <source>
        <dbReference type="ARBA" id="ARBA00038983"/>
    </source>
</evidence>
<dbReference type="SUPFAM" id="SSF55347">
    <property type="entry name" value="Glyceraldehyde-3-phosphate dehydrogenase-like, C-terminal domain"/>
    <property type="match status" value="1"/>
</dbReference>
<dbReference type="InterPro" id="IPR036291">
    <property type="entry name" value="NAD(P)-bd_dom_sf"/>
</dbReference>
<keyword evidence="4 13" id="KW-0521">NADP</keyword>
<keyword evidence="5 13" id="KW-0220">Diaminopimelate biosynthesis</keyword>
<dbReference type="AlphaFoldDB" id="A0A8J3G1J0"/>
<dbReference type="NCBIfam" id="TIGR00036">
    <property type="entry name" value="dapB"/>
    <property type="match status" value="1"/>
</dbReference>
<evidence type="ECO:0000259" key="15">
    <source>
        <dbReference type="Pfam" id="PF05173"/>
    </source>
</evidence>
<reference evidence="16" key="1">
    <citation type="journal article" date="2014" name="Int. J. Syst. Evol. Microbiol.">
        <title>Complete genome sequence of Corynebacterium casei LMG S-19264T (=DSM 44701T), isolated from a smear-ripened cheese.</title>
        <authorList>
            <consortium name="US DOE Joint Genome Institute (JGI-PGF)"/>
            <person name="Walter F."/>
            <person name="Albersmeier A."/>
            <person name="Kalinowski J."/>
            <person name="Ruckert C."/>
        </authorList>
    </citation>
    <scope>NUCLEOTIDE SEQUENCE</scope>
    <source>
        <strain evidence="16">KCTC 32513</strain>
    </source>
</reference>
<comment type="caution">
    <text evidence="16">The sequence shown here is derived from an EMBL/GenBank/DDBJ whole genome shotgun (WGS) entry which is preliminary data.</text>
</comment>
<feature type="binding site" evidence="13">
    <location>
        <begin position="100"/>
        <end position="103"/>
    </location>
    <ligand>
        <name>NAD(+)</name>
        <dbReference type="ChEBI" id="CHEBI:57540"/>
    </ligand>
</feature>
<comment type="subunit">
    <text evidence="13">Homotetramer.</text>
</comment>
<reference evidence="16" key="2">
    <citation type="submission" date="2020-09" db="EMBL/GenBank/DDBJ databases">
        <authorList>
            <person name="Sun Q."/>
            <person name="Kim S."/>
        </authorList>
    </citation>
    <scope>NUCLEOTIDE SEQUENCE</scope>
    <source>
        <strain evidence="16">KCTC 32513</strain>
    </source>
</reference>
<feature type="binding site" evidence="13">
    <location>
        <begin position="12"/>
        <end position="17"/>
    </location>
    <ligand>
        <name>NAD(+)</name>
        <dbReference type="ChEBI" id="CHEBI:57540"/>
    </ligand>
</feature>
<keyword evidence="7 13" id="KW-0520">NAD</keyword>
<dbReference type="Gene3D" id="3.40.50.720">
    <property type="entry name" value="NAD(P)-binding Rossmann-like Domain"/>
    <property type="match status" value="1"/>
</dbReference>
<evidence type="ECO:0000256" key="13">
    <source>
        <dbReference type="HAMAP-Rule" id="MF_00102"/>
    </source>
</evidence>
<dbReference type="GO" id="GO:0008839">
    <property type="term" value="F:4-hydroxy-tetrahydrodipicolinate reductase"/>
    <property type="evidence" value="ECO:0007669"/>
    <property type="project" value="UniProtKB-UniRule"/>
</dbReference>
<comment type="caution">
    <text evidence="13">Lacks conserved residue(s) required for the propagation of feature annotation.</text>
</comment>
<dbReference type="GO" id="GO:0050661">
    <property type="term" value="F:NADP binding"/>
    <property type="evidence" value="ECO:0007669"/>
    <property type="project" value="UniProtKB-UniRule"/>
</dbReference>
<comment type="subcellular location">
    <subcellularLocation>
        <location evidence="13">Cytoplasm</location>
    </subcellularLocation>
</comment>
<proteinExistence type="inferred from homology"/>
<dbReference type="GO" id="GO:0051287">
    <property type="term" value="F:NAD binding"/>
    <property type="evidence" value="ECO:0007669"/>
    <property type="project" value="UniProtKB-UniRule"/>
</dbReference>
<protein>
    <recommendedName>
        <fullName evidence="10 13">4-hydroxy-tetrahydrodipicolinate reductase</fullName>
        <shortName evidence="13">HTPA reductase</shortName>
        <ecNumber evidence="10 13">1.17.1.8</ecNumber>
    </recommendedName>
</protein>
<evidence type="ECO:0000256" key="2">
    <source>
        <dbReference type="ARBA" id="ARBA00022490"/>
    </source>
</evidence>
<dbReference type="EC" id="1.17.1.8" evidence="10 13"/>
<evidence type="ECO:0000256" key="8">
    <source>
        <dbReference type="ARBA" id="ARBA00023154"/>
    </source>
</evidence>
<dbReference type="PANTHER" id="PTHR20836:SF0">
    <property type="entry name" value="4-HYDROXY-TETRAHYDRODIPICOLINATE REDUCTASE 1, CHLOROPLASTIC-RELATED"/>
    <property type="match status" value="1"/>
</dbReference>
<evidence type="ECO:0000256" key="4">
    <source>
        <dbReference type="ARBA" id="ARBA00022857"/>
    </source>
</evidence>
<dbReference type="GO" id="GO:0009089">
    <property type="term" value="P:lysine biosynthetic process via diaminopimelate"/>
    <property type="evidence" value="ECO:0007669"/>
    <property type="project" value="UniProtKB-UniRule"/>
</dbReference>
<evidence type="ECO:0000256" key="6">
    <source>
        <dbReference type="ARBA" id="ARBA00023002"/>
    </source>
</evidence>
<comment type="similarity">
    <text evidence="1 13">Belongs to the DapB family.</text>
</comment>
<dbReference type="UniPathway" id="UPA00034">
    <property type="reaction ID" value="UER00018"/>
</dbReference>
<dbReference type="GO" id="GO:0016726">
    <property type="term" value="F:oxidoreductase activity, acting on CH or CH2 groups, NAD or NADP as acceptor"/>
    <property type="evidence" value="ECO:0007669"/>
    <property type="project" value="UniProtKB-UniRule"/>
</dbReference>
<evidence type="ECO:0000256" key="7">
    <source>
        <dbReference type="ARBA" id="ARBA00023027"/>
    </source>
</evidence>
<accession>A0A8J3G1J0</accession>
<dbReference type="PIRSF" id="PIRSF000161">
    <property type="entry name" value="DHPR"/>
    <property type="match status" value="1"/>
</dbReference>
<comment type="pathway">
    <text evidence="9 13">Amino-acid biosynthesis; L-lysine biosynthesis via DAP pathway; (S)-tetrahydrodipicolinate from L-aspartate: step 4/4.</text>
</comment>
<dbReference type="Pfam" id="PF05173">
    <property type="entry name" value="DapB_C"/>
    <property type="match status" value="1"/>
</dbReference>
<feature type="domain" description="Dihydrodipicolinate reductase N-terminal" evidence="14">
    <location>
        <begin position="7"/>
        <end position="103"/>
    </location>
</feature>
<evidence type="ECO:0000259" key="14">
    <source>
        <dbReference type="Pfam" id="PF01113"/>
    </source>
</evidence>
<dbReference type="InterPro" id="IPR022663">
    <property type="entry name" value="DapB_C"/>
</dbReference>
<evidence type="ECO:0000313" key="17">
    <source>
        <dbReference type="Proteomes" id="UP000634004"/>
    </source>
</evidence>
<feature type="binding site" evidence="13">
    <location>
        <position position="134"/>
    </location>
    <ligand>
        <name>(S)-2,3,4,5-tetrahydrodipicolinate</name>
        <dbReference type="ChEBI" id="CHEBI:16845"/>
    </ligand>
</feature>
<dbReference type="Proteomes" id="UP000634004">
    <property type="component" value="Unassembled WGS sequence"/>
</dbReference>
<keyword evidence="2 13" id="KW-0963">Cytoplasm</keyword>
<keyword evidence="3 13" id="KW-0028">Amino-acid biosynthesis</keyword>
<dbReference type="HAMAP" id="MF_00102">
    <property type="entry name" value="DapB"/>
    <property type="match status" value="1"/>
</dbReference>
<keyword evidence="6 13" id="KW-0560">Oxidoreductase</keyword>
<evidence type="ECO:0000256" key="9">
    <source>
        <dbReference type="ARBA" id="ARBA00037922"/>
    </source>
</evidence>
<dbReference type="RefSeq" id="WP_189495486.1">
    <property type="nucleotide sequence ID" value="NZ_BMZH01000002.1"/>
</dbReference>
<feature type="binding site" evidence="13">
    <location>
        <begin position="143"/>
        <end position="144"/>
    </location>
    <ligand>
        <name>(S)-2,3,4,5-tetrahydrodipicolinate</name>
        <dbReference type="ChEBI" id="CHEBI:16845"/>
    </ligand>
</feature>
<feature type="binding site" evidence="13">
    <location>
        <begin position="76"/>
        <end position="78"/>
    </location>
    <ligand>
        <name>NAD(+)</name>
        <dbReference type="ChEBI" id="CHEBI:57540"/>
    </ligand>
</feature>
<evidence type="ECO:0000256" key="12">
    <source>
        <dbReference type="ARBA" id="ARBA00049396"/>
    </source>
</evidence>
<evidence type="ECO:0000256" key="11">
    <source>
        <dbReference type="ARBA" id="ARBA00049080"/>
    </source>
</evidence>
<keyword evidence="17" id="KW-1185">Reference proteome</keyword>
<dbReference type="SUPFAM" id="SSF51735">
    <property type="entry name" value="NAD(P)-binding Rossmann-fold domains"/>
    <property type="match status" value="1"/>
</dbReference>
<dbReference type="InterPro" id="IPR023940">
    <property type="entry name" value="DHDPR_bac"/>
</dbReference>
<evidence type="ECO:0000256" key="5">
    <source>
        <dbReference type="ARBA" id="ARBA00022915"/>
    </source>
</evidence>
<dbReference type="InterPro" id="IPR000846">
    <property type="entry name" value="DapB_N"/>
</dbReference>
<dbReference type="PROSITE" id="PS01298">
    <property type="entry name" value="DAPB"/>
    <property type="match status" value="1"/>
</dbReference>
<comment type="catalytic activity">
    <reaction evidence="12 13">
        <text>(S)-2,3,4,5-tetrahydrodipicolinate + NAD(+) + H2O = (2S,4S)-4-hydroxy-2,3,4,5-tetrahydrodipicolinate + NADH + H(+)</text>
        <dbReference type="Rhea" id="RHEA:35323"/>
        <dbReference type="ChEBI" id="CHEBI:15377"/>
        <dbReference type="ChEBI" id="CHEBI:15378"/>
        <dbReference type="ChEBI" id="CHEBI:16845"/>
        <dbReference type="ChEBI" id="CHEBI:57540"/>
        <dbReference type="ChEBI" id="CHEBI:57945"/>
        <dbReference type="ChEBI" id="CHEBI:67139"/>
        <dbReference type="EC" id="1.17.1.8"/>
    </reaction>
</comment>
<dbReference type="GO" id="GO:0019877">
    <property type="term" value="P:diaminopimelate biosynthetic process"/>
    <property type="evidence" value="ECO:0007669"/>
    <property type="project" value="UniProtKB-UniRule"/>
</dbReference>
<dbReference type="Gene3D" id="3.30.360.10">
    <property type="entry name" value="Dihydrodipicolinate Reductase, domain 2"/>
    <property type="match status" value="1"/>
</dbReference>
<evidence type="ECO:0000256" key="1">
    <source>
        <dbReference type="ARBA" id="ARBA00006642"/>
    </source>
</evidence>
<comment type="caution">
    <text evidence="13">Was originally thought to be a dihydrodipicolinate reductase (DHDPR), catalyzing the conversion of dihydrodipicolinate to tetrahydrodipicolinate. However, it was shown in E.coli that the substrate of the enzymatic reaction is not dihydrodipicolinate (DHDP) but in fact (2S,4S)-4-hydroxy-2,3,4,5-tetrahydrodipicolinic acid (HTPA), the product released by the DapA-catalyzed reaction.</text>
</comment>
<name>A0A8J3G1J0_9PROT</name>
<feature type="active site" description="Proton donor/acceptor" evidence="13">
    <location>
        <position position="133"/>
    </location>
</feature>
<dbReference type="EMBL" id="BMZH01000002">
    <property type="protein sequence ID" value="GHA86522.1"/>
    <property type="molecule type" value="Genomic_DNA"/>
</dbReference>
<dbReference type="InterPro" id="IPR022664">
    <property type="entry name" value="DapB_N_CS"/>
</dbReference>
<evidence type="ECO:0000313" key="16">
    <source>
        <dbReference type="EMBL" id="GHA86522.1"/>
    </source>
</evidence>
<feature type="active site" description="Proton donor" evidence="13">
    <location>
        <position position="137"/>
    </location>
</feature>
<dbReference type="PANTHER" id="PTHR20836">
    <property type="entry name" value="DIHYDRODIPICOLINATE REDUCTASE"/>
    <property type="match status" value="1"/>
</dbReference>
<organism evidence="16 17">
    <name type="scientific">Algimonas arctica</name>
    <dbReference type="NCBI Taxonomy" id="1479486"/>
    <lineage>
        <taxon>Bacteria</taxon>
        <taxon>Pseudomonadati</taxon>
        <taxon>Pseudomonadota</taxon>
        <taxon>Alphaproteobacteria</taxon>
        <taxon>Maricaulales</taxon>
        <taxon>Robiginitomaculaceae</taxon>
        <taxon>Algimonas</taxon>
    </lineage>
</organism>
<dbReference type="Pfam" id="PF01113">
    <property type="entry name" value="DapB_N"/>
    <property type="match status" value="1"/>
</dbReference>
<feature type="binding site" evidence="13">
    <location>
        <position position="34"/>
    </location>
    <ligand>
        <name>NADP(+)</name>
        <dbReference type="ChEBI" id="CHEBI:58349"/>
    </ligand>
</feature>
<sequence length="241" mass="25085">MTDSTPRIGILGADGRMGRAVEAACEGRFDVAARITLANPDYESLSACDVVIDFSAASALVAALAYLKPGTALVSGTTGLSDTQEAVVSDAASRLPLLRSGNFSVGIAVLSALARQATATLGVGWDIEILEMHHRHKVDAPSGTALMLGDACAKGRDVSLATVAVQDRDGPRRDGDIGFAVLRGGGVYGNHEVRIVSESEMITLGHQALNRDVFAHGALSAADWLIGRAPGLYTMNDLIKT</sequence>